<feature type="domain" description="YjiS-like" evidence="1">
    <location>
        <begin position="35"/>
        <end position="65"/>
    </location>
</feature>
<protein>
    <submittedName>
        <fullName evidence="2">DUF1127 domain-containing protein</fullName>
    </submittedName>
</protein>
<reference evidence="3" key="1">
    <citation type="journal article" date="2019" name="Int. J. Syst. Evol. Microbiol.">
        <title>The Global Catalogue of Microorganisms (GCM) 10K type strain sequencing project: providing services to taxonomists for standard genome sequencing and annotation.</title>
        <authorList>
            <consortium name="The Broad Institute Genomics Platform"/>
            <consortium name="The Broad Institute Genome Sequencing Center for Infectious Disease"/>
            <person name="Wu L."/>
            <person name="Ma J."/>
        </authorList>
    </citation>
    <scope>NUCLEOTIDE SEQUENCE [LARGE SCALE GENOMIC DNA]</scope>
    <source>
        <strain evidence="3">CCUG 66188</strain>
    </source>
</reference>
<gene>
    <name evidence="2" type="ORF">ACFQFQ_11435</name>
</gene>
<dbReference type="InterPro" id="IPR009506">
    <property type="entry name" value="YjiS-like"/>
</dbReference>
<dbReference type="Proteomes" id="UP001596353">
    <property type="component" value="Unassembled WGS sequence"/>
</dbReference>
<sequence>MATATHRNQPLVQGFGTYLSARFQHLGAALKLAQRRRAIYRRTVNELVGLSDRDLADLGIPRAHIRRVAKEAAGMEN</sequence>
<comment type="caution">
    <text evidence="2">The sequence shown here is derived from an EMBL/GenBank/DDBJ whole genome shotgun (WGS) entry which is preliminary data.</text>
</comment>
<name>A0ABW2B2Q7_9RHOB</name>
<accession>A0ABW2B2Q7</accession>
<dbReference type="EMBL" id="JBHSWG010000001">
    <property type="protein sequence ID" value="MFC6759965.1"/>
    <property type="molecule type" value="Genomic_DNA"/>
</dbReference>
<proteinExistence type="predicted"/>
<evidence type="ECO:0000259" key="1">
    <source>
        <dbReference type="Pfam" id="PF06568"/>
    </source>
</evidence>
<dbReference type="Pfam" id="PF06568">
    <property type="entry name" value="YjiS-like"/>
    <property type="match status" value="1"/>
</dbReference>
<evidence type="ECO:0000313" key="3">
    <source>
        <dbReference type="Proteomes" id="UP001596353"/>
    </source>
</evidence>
<evidence type="ECO:0000313" key="2">
    <source>
        <dbReference type="EMBL" id="MFC6759965.1"/>
    </source>
</evidence>
<keyword evidence="3" id="KW-1185">Reference proteome</keyword>
<organism evidence="2 3">
    <name type="scientific">Sulfitobacter porphyrae</name>
    <dbReference type="NCBI Taxonomy" id="1246864"/>
    <lineage>
        <taxon>Bacteria</taxon>
        <taxon>Pseudomonadati</taxon>
        <taxon>Pseudomonadota</taxon>
        <taxon>Alphaproteobacteria</taxon>
        <taxon>Rhodobacterales</taxon>
        <taxon>Roseobacteraceae</taxon>
        <taxon>Sulfitobacter</taxon>
    </lineage>
</organism>